<proteinExistence type="predicted"/>
<organism evidence="2 3">
    <name type="scientific">Chitinophaga filiformis</name>
    <name type="common">Myxococcus filiformis</name>
    <name type="synonym">Flexibacter filiformis</name>
    <dbReference type="NCBI Taxonomy" id="104663"/>
    <lineage>
        <taxon>Bacteria</taxon>
        <taxon>Pseudomonadati</taxon>
        <taxon>Bacteroidota</taxon>
        <taxon>Chitinophagia</taxon>
        <taxon>Chitinophagales</taxon>
        <taxon>Chitinophagaceae</taxon>
        <taxon>Chitinophaga</taxon>
    </lineage>
</organism>
<gene>
    <name evidence="2" type="ORF">SAMN04488121_102924</name>
</gene>
<dbReference type="AlphaFoldDB" id="A0A1G7NT21"/>
<protein>
    <submittedName>
        <fullName evidence="2">Uncharacterized protein</fullName>
    </submittedName>
</protein>
<feature type="signal peptide" evidence="1">
    <location>
        <begin position="1"/>
        <end position="18"/>
    </location>
</feature>
<reference evidence="2 3" key="1">
    <citation type="submission" date="2016-10" db="EMBL/GenBank/DDBJ databases">
        <authorList>
            <person name="de Groot N.N."/>
        </authorList>
    </citation>
    <scope>NUCLEOTIDE SEQUENCE [LARGE SCALE GENOMIC DNA]</scope>
    <source>
        <strain evidence="2 3">DSM 527</strain>
    </source>
</reference>
<evidence type="ECO:0000313" key="3">
    <source>
        <dbReference type="Proteomes" id="UP000199045"/>
    </source>
</evidence>
<dbReference type="Proteomes" id="UP000199045">
    <property type="component" value="Unassembled WGS sequence"/>
</dbReference>
<evidence type="ECO:0000313" key="2">
    <source>
        <dbReference type="EMBL" id="SDF77067.1"/>
    </source>
</evidence>
<keyword evidence="1" id="KW-0732">Signal</keyword>
<dbReference type="OrthoDB" id="704518at2"/>
<sequence length="209" mass="24075">MKKMLLLLLCLWSLHSFGQDQAKFNPETWKAPYYLPVEGWDIERFPIPIEFAPTIPYKGVEDIRFTKGWGEAGSQEYWSYSFLWYLEGAQKISAEVINKNLNAYYDGLIGRNIESRKIPANMVTKTITQVKKLAKPQGSDEATYSGTVSMLDYMAKKPMVLNCVVHVIKCPGMTNTLVFHQLSPQPLTSPVWTKFKELRSQFNCNMRLY</sequence>
<dbReference type="RefSeq" id="WP_143011443.1">
    <property type="nucleotide sequence ID" value="NZ_FNBN01000002.1"/>
</dbReference>
<feature type="chain" id="PRO_5011769839" evidence="1">
    <location>
        <begin position="19"/>
        <end position="209"/>
    </location>
</feature>
<dbReference type="EMBL" id="FNBN01000002">
    <property type="protein sequence ID" value="SDF77067.1"/>
    <property type="molecule type" value="Genomic_DNA"/>
</dbReference>
<accession>A0A1G7NT21</accession>
<name>A0A1G7NT21_CHIFI</name>
<evidence type="ECO:0000256" key="1">
    <source>
        <dbReference type="SAM" id="SignalP"/>
    </source>
</evidence>